<feature type="transmembrane region" description="Helical" evidence="4">
    <location>
        <begin position="445"/>
        <end position="466"/>
    </location>
</feature>
<sequence>MGALTKFIRNLFDKSGSSQQPEDGREPERLDPDVSRNFSKIRQAFGNSKDVVTALIRDGDLDSGNVGIVFLEGLADPSVVHEMIKEPLIRTVKAFRQEADHDRQDKLAFIQNNVPAVEDSEPAADLEAVYHAILSGETVILADGCPYGLIASSSGGKERGVEEPTTQSVVRGPREGFTESIHTNISLLRRRIRTPQLWLETMTIGKFTQTGIGVMYINGIVNEKVVEEVRQRLQRIEIDGILESGYIEELIQDETFTLFPTLYNSERPDVIAAGLLEGRVAILVDGTPFALLAPALFVQFYQSAEDYYQRAEFATLIRMLRYGCFFISLLAPSLYIAITTFHQELLPSALLFSLASQREGIPFPAFVEAFIMEVTFEILREAGVRLPKTVGQAVSIVGALVIGQAAVEAGLVSPAMVIVVAITAISNFVIPAFNMGISIRILRFVLMIFGATFGLFGVIVGVIGVVQHLCSLRSFGVPYMTPMGPFIVEDQKDVILRFPQWALFARPRLMSKNNRIRERNAPTTRPERKSNGGA</sequence>
<dbReference type="EMBL" id="JACXIY010000002">
    <property type="protein sequence ID" value="MBD2867348.1"/>
    <property type="molecule type" value="Genomic_DNA"/>
</dbReference>
<dbReference type="GO" id="GO:0016020">
    <property type="term" value="C:membrane"/>
    <property type="evidence" value="ECO:0007669"/>
    <property type="project" value="InterPro"/>
</dbReference>
<name>A0A927H4D0_9BACL</name>
<dbReference type="PIRSF" id="PIRSF005690">
    <property type="entry name" value="GerBA"/>
    <property type="match status" value="1"/>
</dbReference>
<accession>A0A927H4D0</accession>
<feature type="transmembrane region" description="Helical" evidence="4">
    <location>
        <begin position="319"/>
        <end position="341"/>
    </location>
</feature>
<organism evidence="5 6">
    <name type="scientific">Paenibacillus arenilitoris</name>
    <dbReference type="NCBI Taxonomy" id="2772299"/>
    <lineage>
        <taxon>Bacteria</taxon>
        <taxon>Bacillati</taxon>
        <taxon>Bacillota</taxon>
        <taxon>Bacilli</taxon>
        <taxon>Bacillales</taxon>
        <taxon>Paenibacillaceae</taxon>
        <taxon>Paenibacillus</taxon>
    </lineage>
</organism>
<keyword evidence="2 4" id="KW-0472">Membrane</keyword>
<comment type="caution">
    <text evidence="5">The sequence shown here is derived from an EMBL/GenBank/DDBJ whole genome shotgun (WGS) entry which is preliminary data.</text>
</comment>
<dbReference type="PANTHER" id="PTHR22550:SF5">
    <property type="entry name" value="LEUCINE ZIPPER PROTEIN 4"/>
    <property type="match status" value="1"/>
</dbReference>
<dbReference type="InterPro" id="IPR050768">
    <property type="entry name" value="UPF0353/GerABKA_families"/>
</dbReference>
<dbReference type="PANTHER" id="PTHR22550">
    <property type="entry name" value="SPORE GERMINATION PROTEIN"/>
    <property type="match status" value="1"/>
</dbReference>
<feature type="transmembrane region" description="Helical" evidence="4">
    <location>
        <begin position="413"/>
        <end position="433"/>
    </location>
</feature>
<evidence type="ECO:0000256" key="2">
    <source>
        <dbReference type="ARBA" id="ARBA00023136"/>
    </source>
</evidence>
<dbReference type="InterPro" id="IPR004995">
    <property type="entry name" value="Spore_Ger"/>
</dbReference>
<evidence type="ECO:0000256" key="3">
    <source>
        <dbReference type="SAM" id="MobiDB-lite"/>
    </source>
</evidence>
<comment type="similarity">
    <text evidence="1">Belongs to the GerABKA family.</text>
</comment>
<reference evidence="5" key="1">
    <citation type="submission" date="2020-09" db="EMBL/GenBank/DDBJ databases">
        <title>A novel bacterium of genus Paenibacillus, isolated from South China Sea.</title>
        <authorList>
            <person name="Huang H."/>
            <person name="Mo K."/>
            <person name="Hu Y."/>
        </authorList>
    </citation>
    <scope>NUCLEOTIDE SEQUENCE</scope>
    <source>
        <strain evidence="5">IB182493</strain>
    </source>
</reference>
<dbReference type="Pfam" id="PF03323">
    <property type="entry name" value="GerA"/>
    <property type="match status" value="1"/>
</dbReference>
<evidence type="ECO:0000313" key="6">
    <source>
        <dbReference type="Proteomes" id="UP000632125"/>
    </source>
</evidence>
<evidence type="ECO:0000256" key="4">
    <source>
        <dbReference type="SAM" id="Phobius"/>
    </source>
</evidence>
<dbReference type="GO" id="GO:0009847">
    <property type="term" value="P:spore germination"/>
    <property type="evidence" value="ECO:0007669"/>
    <property type="project" value="InterPro"/>
</dbReference>
<proteinExistence type="inferred from homology"/>
<evidence type="ECO:0000256" key="1">
    <source>
        <dbReference type="ARBA" id="ARBA00005278"/>
    </source>
</evidence>
<gene>
    <name evidence="5" type="ORF">IDH41_02070</name>
</gene>
<keyword evidence="4" id="KW-0812">Transmembrane</keyword>
<dbReference type="AlphaFoldDB" id="A0A927H4D0"/>
<evidence type="ECO:0000313" key="5">
    <source>
        <dbReference type="EMBL" id="MBD2867348.1"/>
    </source>
</evidence>
<dbReference type="Proteomes" id="UP000632125">
    <property type="component" value="Unassembled WGS sequence"/>
</dbReference>
<dbReference type="RefSeq" id="WP_190857844.1">
    <property type="nucleotide sequence ID" value="NZ_JACXIY010000002.1"/>
</dbReference>
<keyword evidence="4" id="KW-1133">Transmembrane helix</keyword>
<feature type="region of interest" description="Disordered" evidence="3">
    <location>
        <begin position="515"/>
        <end position="534"/>
    </location>
</feature>
<protein>
    <submittedName>
        <fullName evidence="5">Spore germination protein</fullName>
    </submittedName>
</protein>
<keyword evidence="6" id="KW-1185">Reference proteome</keyword>